<dbReference type="RefSeq" id="WP_310069294.1">
    <property type="nucleotide sequence ID" value="NZ_JAVDVX010000001.1"/>
</dbReference>
<reference evidence="2 3" key="1">
    <citation type="submission" date="2023-07" db="EMBL/GenBank/DDBJ databases">
        <title>Sorghum-associated microbial communities from plants grown in Nebraska, USA.</title>
        <authorList>
            <person name="Schachtman D."/>
        </authorList>
    </citation>
    <scope>NUCLEOTIDE SEQUENCE [LARGE SCALE GENOMIC DNA]</scope>
    <source>
        <strain evidence="2 3">BE190</strain>
    </source>
</reference>
<feature type="domain" description="DUF3291" evidence="1">
    <location>
        <begin position="6"/>
        <end position="143"/>
    </location>
</feature>
<organism evidence="2 3">
    <name type="scientific">Cellvibrio fibrivorans</name>
    <dbReference type="NCBI Taxonomy" id="126350"/>
    <lineage>
        <taxon>Bacteria</taxon>
        <taxon>Pseudomonadati</taxon>
        <taxon>Pseudomonadota</taxon>
        <taxon>Gammaproteobacteria</taxon>
        <taxon>Cellvibrionales</taxon>
        <taxon>Cellvibrionaceae</taxon>
        <taxon>Cellvibrio</taxon>
    </lineage>
</organism>
<name>A0ABU1UUW8_9GAMM</name>
<sequence length="147" mass="17003">MSHFHLAQLNIAKAKDELTSIVMKGFVDRLNEINALADDSLGFVWRLQTEEGDATSFKIFDDPSLILNMSVWESIESLRNYVYKSVHVELIRGKNEWFHKMNTPHQVLWHVPVGHIPTVREGEARLLHLEEHGPTEHAFTFAKPYIK</sequence>
<dbReference type="Pfam" id="PF11695">
    <property type="entry name" value="DUF3291"/>
    <property type="match status" value="1"/>
</dbReference>
<dbReference type="InterPro" id="IPR021708">
    <property type="entry name" value="DUF3291"/>
</dbReference>
<proteinExistence type="predicted"/>
<protein>
    <recommendedName>
        <fullName evidence="1">DUF3291 domain-containing protein</fullName>
    </recommendedName>
</protein>
<keyword evidence="3" id="KW-1185">Reference proteome</keyword>
<dbReference type="SUPFAM" id="SSF54909">
    <property type="entry name" value="Dimeric alpha+beta barrel"/>
    <property type="match status" value="1"/>
</dbReference>
<dbReference type="EMBL" id="JAVDVX010000001">
    <property type="protein sequence ID" value="MDR7088955.1"/>
    <property type="molecule type" value="Genomic_DNA"/>
</dbReference>
<comment type="caution">
    <text evidence="2">The sequence shown here is derived from an EMBL/GenBank/DDBJ whole genome shotgun (WGS) entry which is preliminary data.</text>
</comment>
<gene>
    <name evidence="2" type="ORF">J2X05_000958</name>
</gene>
<dbReference type="Proteomes" id="UP001253595">
    <property type="component" value="Unassembled WGS sequence"/>
</dbReference>
<accession>A0ABU1UUW8</accession>
<dbReference type="InterPro" id="IPR011008">
    <property type="entry name" value="Dimeric_a/b-barrel"/>
</dbReference>
<evidence type="ECO:0000259" key="1">
    <source>
        <dbReference type="Pfam" id="PF11695"/>
    </source>
</evidence>
<evidence type="ECO:0000313" key="3">
    <source>
        <dbReference type="Proteomes" id="UP001253595"/>
    </source>
</evidence>
<evidence type="ECO:0000313" key="2">
    <source>
        <dbReference type="EMBL" id="MDR7088955.1"/>
    </source>
</evidence>